<protein>
    <submittedName>
        <fullName evidence="5">Syringomycin biosynthesis enzyme</fullName>
    </submittedName>
</protein>
<keyword evidence="3" id="KW-0408">Iron</keyword>
<dbReference type="Pfam" id="PF02668">
    <property type="entry name" value="TauD"/>
    <property type="match status" value="1"/>
</dbReference>
<dbReference type="GO" id="GO:0016491">
    <property type="term" value="F:oxidoreductase activity"/>
    <property type="evidence" value="ECO:0007669"/>
    <property type="project" value="UniProtKB-KW"/>
</dbReference>
<dbReference type="RefSeq" id="WP_083007324.1">
    <property type="nucleotide sequence ID" value="NZ_AP022591.1"/>
</dbReference>
<dbReference type="InterPro" id="IPR003819">
    <property type="entry name" value="TauD/TfdA-like"/>
</dbReference>
<dbReference type="InterPro" id="IPR050411">
    <property type="entry name" value="AlphaKG_dependent_hydroxylases"/>
</dbReference>
<keyword evidence="4" id="KW-0045">Antibiotic biosynthesis</keyword>
<evidence type="ECO:0000256" key="3">
    <source>
        <dbReference type="ARBA" id="ARBA00023004"/>
    </source>
</evidence>
<dbReference type="Proteomes" id="UP000466431">
    <property type="component" value="Chromosome"/>
</dbReference>
<dbReference type="SUPFAM" id="SSF51197">
    <property type="entry name" value="Clavaminate synthase-like"/>
    <property type="match status" value="1"/>
</dbReference>
<evidence type="ECO:0000256" key="2">
    <source>
        <dbReference type="ARBA" id="ARBA00023002"/>
    </source>
</evidence>
<dbReference type="OrthoDB" id="9769888at2"/>
<evidence type="ECO:0000313" key="5">
    <source>
        <dbReference type="EMBL" id="BBY45790.1"/>
    </source>
</evidence>
<name>A0A1X0BK35_MYCCF</name>
<evidence type="ECO:0000256" key="1">
    <source>
        <dbReference type="ARBA" id="ARBA00001954"/>
    </source>
</evidence>
<comment type="cofactor">
    <cofactor evidence="1">
        <name>Fe(2+)</name>
        <dbReference type="ChEBI" id="CHEBI:29033"/>
    </cofactor>
</comment>
<proteinExistence type="predicted"/>
<organism evidence="5 6">
    <name type="scientific">Mycolicibacterium celeriflavum</name>
    <name type="common">Mycobacterium celeriflavum</name>
    <dbReference type="NCBI Taxonomy" id="1249101"/>
    <lineage>
        <taxon>Bacteria</taxon>
        <taxon>Bacillati</taxon>
        <taxon>Actinomycetota</taxon>
        <taxon>Actinomycetes</taxon>
        <taxon>Mycobacteriales</taxon>
        <taxon>Mycobacteriaceae</taxon>
        <taxon>Mycolicibacterium</taxon>
    </lineage>
</organism>
<dbReference type="STRING" id="1249101.BST21_23455"/>
<dbReference type="PANTHER" id="PTHR10696:SF56">
    <property type="entry name" value="TAUD_TFDA-LIKE DOMAIN-CONTAINING PROTEIN"/>
    <property type="match status" value="1"/>
</dbReference>
<dbReference type="InterPro" id="IPR042098">
    <property type="entry name" value="TauD-like_sf"/>
</dbReference>
<evidence type="ECO:0000256" key="4">
    <source>
        <dbReference type="ARBA" id="ARBA00023194"/>
    </source>
</evidence>
<dbReference type="AlphaFoldDB" id="A0A1X0BK35"/>
<keyword evidence="6" id="KW-1185">Reference proteome</keyword>
<keyword evidence="2" id="KW-0560">Oxidoreductase</keyword>
<dbReference type="GO" id="GO:0017000">
    <property type="term" value="P:antibiotic biosynthetic process"/>
    <property type="evidence" value="ECO:0007669"/>
    <property type="project" value="UniProtKB-KW"/>
</dbReference>
<dbReference type="Gene3D" id="3.60.130.10">
    <property type="entry name" value="Clavaminate synthase-like"/>
    <property type="match status" value="1"/>
</dbReference>
<reference evidence="5 6" key="1">
    <citation type="journal article" date="2019" name="Emerg. Microbes Infect.">
        <title>Comprehensive subspecies identification of 175 nontuberculous mycobacteria species based on 7547 genomic profiles.</title>
        <authorList>
            <person name="Matsumoto Y."/>
            <person name="Kinjo T."/>
            <person name="Motooka D."/>
            <person name="Nabeya D."/>
            <person name="Jung N."/>
            <person name="Uechi K."/>
            <person name="Horii T."/>
            <person name="Iida T."/>
            <person name="Fujita J."/>
            <person name="Nakamura S."/>
        </authorList>
    </citation>
    <scope>NUCLEOTIDE SEQUENCE [LARGE SCALE GENOMIC DNA]</scope>
    <source>
        <strain evidence="5 6">JCM 18439</strain>
    </source>
</reference>
<gene>
    <name evidence="5" type="ORF">MCEL_40850</name>
</gene>
<evidence type="ECO:0000313" key="6">
    <source>
        <dbReference type="Proteomes" id="UP000466431"/>
    </source>
</evidence>
<sequence length="326" mass="36907">MESDVLTLADAKIVPGPALPLVIEPTSDGLDVVEWADAQRGPIHELLLRHGGIVFRGFTGASVETFRRFIAAVSGEPLPYVGRTSPRHEVGDRVYTSTDYPPHTRIPLHNESSYSTTWPLRLFFHCVVPPASGGATPIADSRNIYRRISPELRQRLEERDYLYVRHFTPAFGVGWQEAFQTDDRAEVERYCAENDIEFTWGAGDELTTRQRRPVSATHPETGEKTWFNHLTFFHISSLDPMVAEALLSMGKENLPNNTYYGDGEEIEPEALDELRAAYEAETVAVPWQEGDIMMLENMLVAHSREEYKPPRQIVVGMAEPWSRRNP</sequence>
<accession>A0A1X0BK35</accession>
<dbReference type="PANTHER" id="PTHR10696">
    <property type="entry name" value="GAMMA-BUTYROBETAINE HYDROXYLASE-RELATED"/>
    <property type="match status" value="1"/>
</dbReference>
<dbReference type="EMBL" id="AP022591">
    <property type="protein sequence ID" value="BBY45790.1"/>
    <property type="molecule type" value="Genomic_DNA"/>
</dbReference>
<dbReference type="KEGG" id="mcee:MCEL_40850"/>